<feature type="chain" id="PRO_5008916169" evidence="1">
    <location>
        <begin position="20"/>
        <end position="94"/>
    </location>
</feature>
<dbReference type="EMBL" id="LT599583">
    <property type="protein sequence ID" value="SBW80143.1"/>
    <property type="molecule type" value="Genomic_DNA"/>
</dbReference>
<name>A0A1D3JVN0_PSEVE</name>
<organism evidence="2 3">
    <name type="scientific">Pseudomonas veronii 1YdBTEX2</name>
    <dbReference type="NCBI Taxonomy" id="1295141"/>
    <lineage>
        <taxon>Bacteria</taxon>
        <taxon>Pseudomonadati</taxon>
        <taxon>Pseudomonadota</taxon>
        <taxon>Gammaproteobacteria</taxon>
        <taxon>Pseudomonadales</taxon>
        <taxon>Pseudomonadaceae</taxon>
        <taxon>Pseudomonas</taxon>
    </lineage>
</organism>
<dbReference type="AlphaFoldDB" id="A0A1D3JVN0"/>
<accession>A0A1D3JVN0</accession>
<evidence type="ECO:0000313" key="2">
    <source>
        <dbReference type="EMBL" id="SBW80143.1"/>
    </source>
</evidence>
<keyword evidence="1" id="KW-0732">Signal</keyword>
<evidence type="ECO:0000256" key="1">
    <source>
        <dbReference type="SAM" id="SignalP"/>
    </source>
</evidence>
<sequence>MRNLHAAPLLILIAVLIPACTTQLTEAGKQVNLVTASSAHACHVVKAFTVQGSSNGDALNTAFNKAAEVGADSLSIVNVGDAGKMQVAALNCRR</sequence>
<proteinExistence type="predicted"/>
<gene>
    <name evidence="2" type="ORF">PVE_R1G2257</name>
</gene>
<evidence type="ECO:0000313" key="3">
    <source>
        <dbReference type="Proteomes" id="UP000245431"/>
    </source>
</evidence>
<dbReference type="RefSeq" id="WP_017848150.1">
    <property type="nucleotide sequence ID" value="NZ_AOUH01000027.1"/>
</dbReference>
<dbReference type="Proteomes" id="UP000245431">
    <property type="component" value="Chromosome PVE_r1"/>
</dbReference>
<protein>
    <submittedName>
        <fullName evidence="2">Conserved hypothetical secreted protein</fullName>
    </submittedName>
</protein>
<feature type="signal peptide" evidence="1">
    <location>
        <begin position="1"/>
        <end position="19"/>
    </location>
</feature>
<reference evidence="3" key="1">
    <citation type="submission" date="2016-07" db="EMBL/GenBank/DDBJ databases">
        <authorList>
            <person name="Florea S."/>
            <person name="Webb J.S."/>
            <person name="Jaromczyk J."/>
            <person name="Schardl C.L."/>
        </authorList>
    </citation>
    <scope>NUCLEOTIDE SEQUENCE [LARGE SCALE GENOMIC DNA]</scope>
    <source>
        <strain evidence="3">1YdBTEX2</strain>
    </source>
</reference>